<feature type="compositionally biased region" description="Basic and acidic residues" evidence="5">
    <location>
        <begin position="235"/>
        <end position="244"/>
    </location>
</feature>
<dbReference type="InterPro" id="IPR045853">
    <property type="entry name" value="Pep_chain_release_fac_I_sf"/>
</dbReference>
<dbReference type="Proteomes" id="UP000054166">
    <property type="component" value="Unassembled WGS sequence"/>
</dbReference>
<evidence type="ECO:0000256" key="2">
    <source>
        <dbReference type="ARBA" id="ARBA00010835"/>
    </source>
</evidence>
<protein>
    <recommendedName>
        <fullName evidence="6">Prokaryotic-type class I peptide chain release factors domain-containing protein</fullName>
    </recommendedName>
</protein>
<dbReference type="GO" id="GO:0003747">
    <property type="term" value="F:translation release factor activity"/>
    <property type="evidence" value="ECO:0007669"/>
    <property type="project" value="InterPro"/>
</dbReference>
<dbReference type="GO" id="GO:0005739">
    <property type="term" value="C:mitochondrion"/>
    <property type="evidence" value="ECO:0007669"/>
    <property type="project" value="UniProtKB-SubCell"/>
</dbReference>
<dbReference type="PANTHER" id="PTHR46203">
    <property type="entry name" value="PROBABLE PEPTIDE CHAIN RELEASE FACTOR C12ORF65"/>
    <property type="match status" value="1"/>
</dbReference>
<keyword evidence="3" id="KW-0809">Transit peptide</keyword>
<evidence type="ECO:0000313" key="7">
    <source>
        <dbReference type="EMBL" id="KIM80804.1"/>
    </source>
</evidence>
<accession>A0A0C3FM14</accession>
<dbReference type="SUPFAM" id="SSF75620">
    <property type="entry name" value="Release factor"/>
    <property type="match status" value="1"/>
</dbReference>
<comment type="similarity">
    <text evidence="2">Belongs to the prokaryotic/mitochondrial release factor family.</text>
</comment>
<dbReference type="GO" id="GO:0032543">
    <property type="term" value="P:mitochondrial translation"/>
    <property type="evidence" value="ECO:0007669"/>
    <property type="project" value="UniProtKB-ARBA"/>
</dbReference>
<feature type="compositionally biased region" description="Basic residues" evidence="5">
    <location>
        <begin position="245"/>
        <end position="254"/>
    </location>
</feature>
<organism evidence="7 8">
    <name type="scientific">Piloderma croceum (strain F 1598)</name>
    <dbReference type="NCBI Taxonomy" id="765440"/>
    <lineage>
        <taxon>Eukaryota</taxon>
        <taxon>Fungi</taxon>
        <taxon>Dikarya</taxon>
        <taxon>Basidiomycota</taxon>
        <taxon>Agaricomycotina</taxon>
        <taxon>Agaricomycetes</taxon>
        <taxon>Agaricomycetidae</taxon>
        <taxon>Atheliales</taxon>
        <taxon>Atheliaceae</taxon>
        <taxon>Piloderma</taxon>
    </lineage>
</organism>
<evidence type="ECO:0000256" key="1">
    <source>
        <dbReference type="ARBA" id="ARBA00004173"/>
    </source>
</evidence>
<gene>
    <name evidence="7" type="ORF">PILCRDRAFT_822083</name>
</gene>
<keyword evidence="8" id="KW-1185">Reference proteome</keyword>
<dbReference type="Gene3D" id="3.30.160.20">
    <property type="match status" value="1"/>
</dbReference>
<name>A0A0C3FM14_PILCF</name>
<proteinExistence type="inferred from homology"/>
<sequence length="270" mass="30502">MSITPALRAAARAAYRDLLRASSATFADDERVLTAFRLKIRTDALEAQSESDSNAYAEKVKLGHEIATILRRNVVQAHKVQAGQTEDNKELWRIQLRKDTEMGDNDSIKTPQPCEANSRRARKQEKAASNSAEADGQPPKPVVPRNYSALKRAHKERTPPELNEDDLEEAFVRGSGPGGQSINKTSNNVQLLHKPSGIRVTCQITRSLETNRKLARRILLEKLDKIENPGLSKGELMRAKQHERERRRRKKAKKKSLEKEREQVFGSRVP</sequence>
<dbReference type="HOGENOM" id="CLU_1015846_0_0_1"/>
<dbReference type="Pfam" id="PF00472">
    <property type="entry name" value="RF-1"/>
    <property type="match status" value="1"/>
</dbReference>
<dbReference type="AlphaFoldDB" id="A0A0C3FM14"/>
<evidence type="ECO:0000256" key="3">
    <source>
        <dbReference type="ARBA" id="ARBA00022946"/>
    </source>
</evidence>
<dbReference type="InParanoid" id="A0A0C3FM14"/>
<feature type="domain" description="Prokaryotic-type class I peptide chain release factors" evidence="6">
    <location>
        <begin position="161"/>
        <end position="265"/>
    </location>
</feature>
<reference evidence="8" key="2">
    <citation type="submission" date="2015-01" db="EMBL/GenBank/DDBJ databases">
        <title>Evolutionary Origins and Diversification of the Mycorrhizal Mutualists.</title>
        <authorList>
            <consortium name="DOE Joint Genome Institute"/>
            <consortium name="Mycorrhizal Genomics Consortium"/>
            <person name="Kohler A."/>
            <person name="Kuo A."/>
            <person name="Nagy L.G."/>
            <person name="Floudas D."/>
            <person name="Copeland A."/>
            <person name="Barry K.W."/>
            <person name="Cichocki N."/>
            <person name="Veneault-Fourrey C."/>
            <person name="LaButti K."/>
            <person name="Lindquist E.A."/>
            <person name="Lipzen A."/>
            <person name="Lundell T."/>
            <person name="Morin E."/>
            <person name="Murat C."/>
            <person name="Riley R."/>
            <person name="Ohm R."/>
            <person name="Sun H."/>
            <person name="Tunlid A."/>
            <person name="Henrissat B."/>
            <person name="Grigoriev I.V."/>
            <person name="Hibbett D.S."/>
            <person name="Martin F."/>
        </authorList>
    </citation>
    <scope>NUCLEOTIDE SEQUENCE [LARGE SCALE GENOMIC DNA]</scope>
    <source>
        <strain evidence="8">F 1598</strain>
    </source>
</reference>
<comment type="subcellular location">
    <subcellularLocation>
        <location evidence="1">Mitochondrion</location>
    </subcellularLocation>
</comment>
<reference evidence="7 8" key="1">
    <citation type="submission" date="2014-04" db="EMBL/GenBank/DDBJ databases">
        <authorList>
            <consortium name="DOE Joint Genome Institute"/>
            <person name="Kuo A."/>
            <person name="Tarkka M."/>
            <person name="Buscot F."/>
            <person name="Kohler A."/>
            <person name="Nagy L.G."/>
            <person name="Floudas D."/>
            <person name="Copeland A."/>
            <person name="Barry K.W."/>
            <person name="Cichocki N."/>
            <person name="Veneault-Fourrey C."/>
            <person name="LaButti K."/>
            <person name="Lindquist E.A."/>
            <person name="Lipzen A."/>
            <person name="Lundell T."/>
            <person name="Morin E."/>
            <person name="Murat C."/>
            <person name="Sun H."/>
            <person name="Tunlid A."/>
            <person name="Henrissat B."/>
            <person name="Grigoriev I.V."/>
            <person name="Hibbett D.S."/>
            <person name="Martin F."/>
            <person name="Nordberg H.P."/>
            <person name="Cantor M.N."/>
            <person name="Hua S.X."/>
        </authorList>
    </citation>
    <scope>NUCLEOTIDE SEQUENCE [LARGE SCALE GENOMIC DNA]</scope>
    <source>
        <strain evidence="7 8">F 1598</strain>
    </source>
</reference>
<evidence type="ECO:0000259" key="6">
    <source>
        <dbReference type="Pfam" id="PF00472"/>
    </source>
</evidence>
<dbReference type="InterPro" id="IPR000352">
    <property type="entry name" value="Pep_chain_release_fac_I"/>
</dbReference>
<dbReference type="PANTHER" id="PTHR46203:SF1">
    <property type="entry name" value="MITOCHONDRIAL TRANSLATION RELEASE FACTOR IN RESCUE"/>
    <property type="match status" value="1"/>
</dbReference>
<feature type="region of interest" description="Disordered" evidence="5">
    <location>
        <begin position="227"/>
        <end position="270"/>
    </location>
</feature>
<dbReference type="InterPro" id="IPR045298">
    <property type="entry name" value="Complex1_LYR_LYRM7"/>
</dbReference>
<evidence type="ECO:0000256" key="4">
    <source>
        <dbReference type="ARBA" id="ARBA00023128"/>
    </source>
</evidence>
<evidence type="ECO:0000256" key="5">
    <source>
        <dbReference type="SAM" id="MobiDB-lite"/>
    </source>
</evidence>
<dbReference type="OrthoDB" id="277888at2759"/>
<dbReference type="EMBL" id="KN833002">
    <property type="protein sequence ID" value="KIM80804.1"/>
    <property type="molecule type" value="Genomic_DNA"/>
</dbReference>
<dbReference type="CDD" id="cd20267">
    <property type="entry name" value="Complex1_LYR_LYRM7"/>
    <property type="match status" value="1"/>
</dbReference>
<keyword evidence="4" id="KW-0496">Mitochondrion</keyword>
<evidence type="ECO:0000313" key="8">
    <source>
        <dbReference type="Proteomes" id="UP000054166"/>
    </source>
</evidence>
<dbReference type="STRING" id="765440.A0A0C3FM14"/>
<dbReference type="GO" id="GO:0034551">
    <property type="term" value="P:mitochondrial respiratory chain complex III assembly"/>
    <property type="evidence" value="ECO:0007669"/>
    <property type="project" value="InterPro"/>
</dbReference>
<feature type="region of interest" description="Disordered" evidence="5">
    <location>
        <begin position="102"/>
        <end position="144"/>
    </location>
</feature>
<dbReference type="InterPro" id="IPR052405">
    <property type="entry name" value="Mito_Transl_Release_Factor"/>
</dbReference>